<sequence>MDPGRSSILCGSAGFAGLIQWESPMYETPQAAQRPVGTSPEKKNIQNEQLIHGDSSTRETPRTPNAPRGGCVFLEEEQTLWWPPTAPEWGSAGVRASRPDVPGIEVRCGSNRCEEFKREKTTPGGRSRNLSREPLRTHAASFFSCLSTENPSFDQTPPRLSGEQWHLGGFMDRFAALKRGDGGEEKPDRPESSPNRTHPFSCQTGFKQARSRFGGAAGALRAAKSSASESWRHQDQQLITPVVGQYRLHCLHQWVFASFGSFEVDVRSRSVSERPGR</sequence>
<feature type="region of interest" description="Disordered" evidence="1">
    <location>
        <begin position="179"/>
        <end position="202"/>
    </location>
</feature>
<accession>A0A1V4J813</accession>
<protein>
    <submittedName>
        <fullName evidence="2">Uncharacterized protein</fullName>
    </submittedName>
</protein>
<gene>
    <name evidence="2" type="ORF">AV530_013685</name>
</gene>
<evidence type="ECO:0000313" key="2">
    <source>
        <dbReference type="EMBL" id="OPJ68164.1"/>
    </source>
</evidence>
<feature type="compositionally biased region" description="Basic and acidic residues" evidence="1">
    <location>
        <begin position="179"/>
        <end position="191"/>
    </location>
</feature>
<evidence type="ECO:0000256" key="1">
    <source>
        <dbReference type="SAM" id="MobiDB-lite"/>
    </source>
</evidence>
<dbReference type="EMBL" id="LSYS01008642">
    <property type="protein sequence ID" value="OPJ68164.1"/>
    <property type="molecule type" value="Genomic_DNA"/>
</dbReference>
<dbReference type="Proteomes" id="UP000190648">
    <property type="component" value="Unassembled WGS sequence"/>
</dbReference>
<comment type="caution">
    <text evidence="2">The sequence shown here is derived from an EMBL/GenBank/DDBJ whole genome shotgun (WGS) entry which is preliminary data.</text>
</comment>
<feature type="compositionally biased region" description="Polar residues" evidence="1">
    <location>
        <begin position="192"/>
        <end position="202"/>
    </location>
</feature>
<organism evidence="2 3">
    <name type="scientific">Patagioenas fasciata monilis</name>
    <dbReference type="NCBI Taxonomy" id="372326"/>
    <lineage>
        <taxon>Eukaryota</taxon>
        <taxon>Metazoa</taxon>
        <taxon>Chordata</taxon>
        <taxon>Craniata</taxon>
        <taxon>Vertebrata</taxon>
        <taxon>Euteleostomi</taxon>
        <taxon>Archelosauria</taxon>
        <taxon>Archosauria</taxon>
        <taxon>Dinosauria</taxon>
        <taxon>Saurischia</taxon>
        <taxon>Theropoda</taxon>
        <taxon>Coelurosauria</taxon>
        <taxon>Aves</taxon>
        <taxon>Neognathae</taxon>
        <taxon>Neoaves</taxon>
        <taxon>Columbimorphae</taxon>
        <taxon>Columbiformes</taxon>
        <taxon>Columbidae</taxon>
        <taxon>Patagioenas</taxon>
    </lineage>
</organism>
<evidence type="ECO:0000313" key="3">
    <source>
        <dbReference type="Proteomes" id="UP000190648"/>
    </source>
</evidence>
<name>A0A1V4J813_PATFA</name>
<keyword evidence="3" id="KW-1185">Reference proteome</keyword>
<proteinExistence type="predicted"/>
<reference evidence="2 3" key="1">
    <citation type="submission" date="2016-02" db="EMBL/GenBank/DDBJ databases">
        <title>Band-tailed pigeon sequencing and assembly.</title>
        <authorList>
            <person name="Soares A.E."/>
            <person name="Novak B.J."/>
            <person name="Rice E.S."/>
            <person name="O'Connell B."/>
            <person name="Chang D."/>
            <person name="Weber S."/>
            <person name="Shapiro B."/>
        </authorList>
    </citation>
    <scope>NUCLEOTIDE SEQUENCE [LARGE SCALE GENOMIC DNA]</scope>
    <source>
        <strain evidence="2">BTP2013</strain>
        <tissue evidence="2">Blood</tissue>
    </source>
</reference>
<dbReference type="AlphaFoldDB" id="A0A1V4J813"/>
<feature type="region of interest" description="Disordered" evidence="1">
    <location>
        <begin position="26"/>
        <end position="68"/>
    </location>
</feature>